<proteinExistence type="predicted"/>
<evidence type="ECO:0008006" key="5">
    <source>
        <dbReference type="Google" id="ProtNLM"/>
    </source>
</evidence>
<feature type="region of interest" description="Disordered" evidence="1">
    <location>
        <begin position="518"/>
        <end position="537"/>
    </location>
</feature>
<organism evidence="3 4">
    <name type="scientific">Salinimicrobium oceani</name>
    <dbReference type="NCBI Taxonomy" id="2722702"/>
    <lineage>
        <taxon>Bacteria</taxon>
        <taxon>Pseudomonadati</taxon>
        <taxon>Bacteroidota</taxon>
        <taxon>Flavobacteriia</taxon>
        <taxon>Flavobacteriales</taxon>
        <taxon>Flavobacteriaceae</taxon>
        <taxon>Salinimicrobium</taxon>
    </lineage>
</organism>
<evidence type="ECO:0000313" key="3">
    <source>
        <dbReference type="EMBL" id="NJW53541.1"/>
    </source>
</evidence>
<keyword evidence="2" id="KW-1133">Transmembrane helix</keyword>
<keyword evidence="4" id="KW-1185">Reference proteome</keyword>
<evidence type="ECO:0000256" key="2">
    <source>
        <dbReference type="SAM" id="Phobius"/>
    </source>
</evidence>
<gene>
    <name evidence="3" type="ORF">HC175_11475</name>
</gene>
<accession>A0ABX1CZ56</accession>
<protein>
    <recommendedName>
        <fullName evidence="5">Transglutaminase-like superfamily protein</fullName>
    </recommendedName>
</protein>
<name>A0ABX1CZ56_9FLAO</name>
<reference evidence="3 4" key="1">
    <citation type="submission" date="2020-03" db="EMBL/GenBank/DDBJ databases">
        <title>Salinimicrobium sp. nov, isolated from SCS.</title>
        <authorList>
            <person name="Cao W.R."/>
        </authorList>
    </citation>
    <scope>NUCLEOTIDE SEQUENCE [LARGE SCALE GENOMIC DNA]</scope>
    <source>
        <strain evidence="4">J15B91</strain>
    </source>
</reference>
<sequence length="564" mass="62460">MANKTGISTALKRDLKDGKEYSKLIPRVRCERTNLGEGDTFHTVDAMRDWINKFRFQTEKLAPKLVGRDLKETVDNIYNFLYSHIQYEADGALQQLRSPACTWMQRSSGVDCKSFSVFASSILSNLGIKHAIRQVRQPYFYPEEFTHVYVVVPKNQNSSSNKNATFVLDATKHRNVEGSYIEKVDLNMNLKHIGLNAPQDERTQRIIENFDKFCAFLLQKGVPVESVNDIRDRVSTFTAKGKDPDIKIVPEGLTVQGLTFPLELREYVPFLAIQQAFGGPKGLGFASAFGRSGLGFSFGDAFSKLSSGSFTGGSTGGNQTAGIVDAGMELAAGAIPFGNIIKGLLDNLDLSGNISNVLKYGLSSWGASTTPEKKKAQFGEMVYPWLQKELSATTMDNVAEKMTAIDIMLRGNAAFAKGLLHNHSRAKSTRLANDWATKEYTRLANETLEGFNKKFQEIGVRVTKRQVDAKSSEVNRYPITNLIKAGHDLKKDRYWDQTQFYVYSVDKSSLKNWNNSLQQQANGSTGNGSVGNLKPEKESSNTGLIVGGIAAAALPLFFMIKNKK</sequence>
<dbReference type="Proteomes" id="UP000703674">
    <property type="component" value="Unassembled WGS sequence"/>
</dbReference>
<keyword evidence="2" id="KW-0472">Membrane</keyword>
<evidence type="ECO:0000313" key="4">
    <source>
        <dbReference type="Proteomes" id="UP000703674"/>
    </source>
</evidence>
<keyword evidence="2" id="KW-0812">Transmembrane</keyword>
<comment type="caution">
    <text evidence="3">The sequence shown here is derived from an EMBL/GenBank/DDBJ whole genome shotgun (WGS) entry which is preliminary data.</text>
</comment>
<dbReference type="RefSeq" id="WP_168138647.1">
    <property type="nucleotide sequence ID" value="NZ_JAAVJR010000006.1"/>
</dbReference>
<evidence type="ECO:0000256" key="1">
    <source>
        <dbReference type="SAM" id="MobiDB-lite"/>
    </source>
</evidence>
<feature type="transmembrane region" description="Helical" evidence="2">
    <location>
        <begin position="542"/>
        <end position="560"/>
    </location>
</feature>
<dbReference type="EMBL" id="JAAVJR010000006">
    <property type="protein sequence ID" value="NJW53541.1"/>
    <property type="molecule type" value="Genomic_DNA"/>
</dbReference>